<reference evidence="1" key="1">
    <citation type="journal article" date="2015" name="Nature">
        <title>Complex archaea that bridge the gap between prokaryotes and eukaryotes.</title>
        <authorList>
            <person name="Spang A."/>
            <person name="Saw J.H."/>
            <person name="Jorgensen S.L."/>
            <person name="Zaremba-Niedzwiedzka K."/>
            <person name="Martijn J."/>
            <person name="Lind A.E."/>
            <person name="van Eijk R."/>
            <person name="Schleper C."/>
            <person name="Guy L."/>
            <person name="Ettema T.J."/>
        </authorList>
    </citation>
    <scope>NUCLEOTIDE SEQUENCE</scope>
</reference>
<evidence type="ECO:0000313" key="1">
    <source>
        <dbReference type="EMBL" id="KKN38109.1"/>
    </source>
</evidence>
<sequence length="346" mass="38596">MNKLMFFTAEERLSRHNDLASILPLGFRAGSARFEVNNLMHTTTRINHPINIWYQSQVLLRVIDAFVYVRFGKKDSMPQHAGDVNKWRRWANPLAQTVALVEGVDPAPILLSKTDIQVRIKEYGAYIVTSSWMTFTGLTDDQIQMSDILLDNMRLTLDTLTRDVASGTASQTTASNGTPTDTFINKQDLDTIVTNLLIQNTRMIKGQVNAGPNQGTSPIRAAFIGICHVGQRTRLSNVSGFKHVANYAKPGEIMPDEFGTTDDIRWLLTNNATRATATTGYENLIFGEEFYGTVKIKGNSADAPLIFHGKNQVNSPLERFTTLGWLQNFAAEILNDNFGHKLITTI</sequence>
<gene>
    <name evidence="1" type="ORF">LCGC14_0756650</name>
</gene>
<dbReference type="AlphaFoldDB" id="A0A0F9Q6G9"/>
<proteinExistence type="predicted"/>
<name>A0A0F9Q6G9_9ZZZZ</name>
<comment type="caution">
    <text evidence="1">The sequence shown here is derived from an EMBL/GenBank/DDBJ whole genome shotgun (WGS) entry which is preliminary data.</text>
</comment>
<organism evidence="1">
    <name type="scientific">marine sediment metagenome</name>
    <dbReference type="NCBI Taxonomy" id="412755"/>
    <lineage>
        <taxon>unclassified sequences</taxon>
        <taxon>metagenomes</taxon>
        <taxon>ecological metagenomes</taxon>
    </lineage>
</organism>
<protein>
    <submittedName>
        <fullName evidence="1">Uncharacterized protein</fullName>
    </submittedName>
</protein>
<dbReference type="EMBL" id="LAZR01001851">
    <property type="protein sequence ID" value="KKN38109.1"/>
    <property type="molecule type" value="Genomic_DNA"/>
</dbReference>
<dbReference type="NCBIfam" id="TIGR04387">
    <property type="entry name" value="capsid_maj_N4"/>
    <property type="match status" value="1"/>
</dbReference>
<accession>A0A0F9Q6G9</accession>